<gene>
    <name evidence="2" type="ordered locus">Kole_1570</name>
</gene>
<organism evidence="2 3">
    <name type="scientific">Kosmotoga olearia (strain ATCC BAA-1733 / DSM 21960 / TBF 19.5.1)</name>
    <dbReference type="NCBI Taxonomy" id="521045"/>
    <lineage>
        <taxon>Bacteria</taxon>
        <taxon>Thermotogati</taxon>
        <taxon>Thermotogota</taxon>
        <taxon>Thermotogae</taxon>
        <taxon>Kosmotogales</taxon>
        <taxon>Kosmotogaceae</taxon>
        <taxon>Kosmotoga</taxon>
    </lineage>
</organism>
<reference evidence="2 3" key="1">
    <citation type="submission" date="2009-06" db="EMBL/GenBank/DDBJ databases">
        <title>Complete sequence of Thermotogales bacterium TBF 19.5.1.</title>
        <authorList>
            <consortium name="US DOE Joint Genome Institute"/>
            <person name="Lucas S."/>
            <person name="Copeland A."/>
            <person name="Lapidus A."/>
            <person name="Glavina del Rio T."/>
            <person name="Tice H."/>
            <person name="Bruce D."/>
            <person name="Goodwin L."/>
            <person name="Pitluck S."/>
            <person name="Chertkov O."/>
            <person name="Brettin T."/>
            <person name="Detter J.C."/>
            <person name="Han C."/>
            <person name="Schmutz J."/>
            <person name="Larimer F."/>
            <person name="Land M."/>
            <person name="Hauser L."/>
            <person name="Kyrpides N."/>
            <person name="Ovchinnikova G."/>
            <person name="Noll K."/>
        </authorList>
    </citation>
    <scope>NUCLEOTIDE SEQUENCE [LARGE SCALE GENOMIC DNA]</scope>
    <source>
        <strain evidence="3">ATCC BAA-1733 / DSM 21960 / TBF 19.5.1</strain>
    </source>
</reference>
<dbReference type="PROSITE" id="PS51918">
    <property type="entry name" value="RADICAL_SAM"/>
    <property type="match status" value="1"/>
</dbReference>
<dbReference type="GO" id="GO:0003824">
    <property type="term" value="F:catalytic activity"/>
    <property type="evidence" value="ECO:0007669"/>
    <property type="project" value="InterPro"/>
</dbReference>
<dbReference type="GO" id="GO:0051536">
    <property type="term" value="F:iron-sulfur cluster binding"/>
    <property type="evidence" value="ECO:0007669"/>
    <property type="project" value="InterPro"/>
</dbReference>
<dbReference type="InterPro" id="IPR045784">
    <property type="entry name" value="Radical_SAM_N2"/>
</dbReference>
<dbReference type="AlphaFoldDB" id="C5CET0"/>
<dbReference type="CDD" id="cd01335">
    <property type="entry name" value="Radical_SAM"/>
    <property type="match status" value="1"/>
</dbReference>
<dbReference type="OrthoDB" id="9806827at2"/>
<dbReference type="SFLD" id="SFLDG01082">
    <property type="entry name" value="B12-binding_domain_containing"/>
    <property type="match status" value="1"/>
</dbReference>
<accession>C5CET0</accession>
<dbReference type="Gene3D" id="3.80.30.20">
    <property type="entry name" value="tm_1862 like domain"/>
    <property type="match status" value="1"/>
</dbReference>
<dbReference type="HOGENOM" id="CLU_011543_3_3_0"/>
<dbReference type="KEGG" id="kol:Kole_1570"/>
<name>C5CET0_KOSOT</name>
<evidence type="ECO:0000259" key="1">
    <source>
        <dbReference type="PROSITE" id="PS51918"/>
    </source>
</evidence>
<protein>
    <submittedName>
        <fullName evidence="2">Radical SAM domain protein</fullName>
    </submittedName>
</protein>
<dbReference type="STRING" id="521045.Kole_1570"/>
<reference evidence="2 3" key="2">
    <citation type="journal article" date="2011" name="J. Bacteriol.">
        <title>Genome Sequence of Kosmotoga olearia Strain TBF 19.5.1, a Thermophilic Bacterium with a Wide Growth Temperature Range, Isolated from the Troll B Oil Platform in the North Sea.</title>
        <authorList>
            <person name="Swithers K.S."/>
            <person name="Dipippo J.L."/>
            <person name="Bruce D.C."/>
            <person name="Detter C."/>
            <person name="Tapia R."/>
            <person name="Han S."/>
            <person name="Goodwin L.A."/>
            <person name="Han J."/>
            <person name="Woyke T."/>
            <person name="Pitluck S."/>
            <person name="Pennacchio L."/>
            <person name="Nolan M."/>
            <person name="Mikhailova N."/>
            <person name="Land M.L."/>
            <person name="Nesbo C.L."/>
            <person name="Gogarten J.P."/>
            <person name="Noll K.M."/>
        </authorList>
    </citation>
    <scope>NUCLEOTIDE SEQUENCE [LARGE SCALE GENOMIC DNA]</scope>
    <source>
        <strain evidence="3">ATCC BAA-1733 / DSM 21960 / TBF 19.5.1</strain>
    </source>
</reference>
<dbReference type="RefSeq" id="WP_015868905.1">
    <property type="nucleotide sequence ID" value="NC_012785.1"/>
</dbReference>
<dbReference type="SFLD" id="SFLDS00029">
    <property type="entry name" value="Radical_SAM"/>
    <property type="match status" value="1"/>
</dbReference>
<dbReference type="PANTHER" id="PTHR42731">
    <property type="entry name" value="SLL1084 PROTEIN"/>
    <property type="match status" value="1"/>
</dbReference>
<dbReference type="Pfam" id="PF19864">
    <property type="entry name" value="Radical_SAM_N2"/>
    <property type="match status" value="1"/>
</dbReference>
<dbReference type="PANTHER" id="PTHR42731:SF5">
    <property type="entry name" value="RADICAL SAM DOMAIN PROTEIN"/>
    <property type="match status" value="1"/>
</dbReference>
<dbReference type="InterPro" id="IPR058240">
    <property type="entry name" value="rSAM_sf"/>
</dbReference>
<proteinExistence type="predicted"/>
<dbReference type="EMBL" id="CP001634">
    <property type="protein sequence ID" value="ACR80260.1"/>
    <property type="molecule type" value="Genomic_DNA"/>
</dbReference>
<dbReference type="Pfam" id="PF04055">
    <property type="entry name" value="Radical_SAM"/>
    <property type="match status" value="1"/>
</dbReference>
<keyword evidence="3" id="KW-1185">Reference proteome</keyword>
<dbReference type="InterPro" id="IPR007197">
    <property type="entry name" value="rSAM"/>
</dbReference>
<sequence>MRRPRAPRAWKEFEKVSFYKKSEVFVNQIELQGDVKVALIYPNDYRVASANLSFHDLFERFNALGNVRCERFFYDRSFEKFYSIDSRTPLDEFRIWAISIHFELDILNVLELLRRFKVPLFSEERLGHHPVIVIGGALTYFNTALLELIADVVHIGDLSESFLSALGSLKSYIDRKEIIAALSGQKGRTCDSCFEERLASGVFITPHSVFGDRFLIEIGRSCFRKCRFCVVGYCFGPARFRGLDEVMKLMETASHLTNKFGLIAATVTDYPYLEELLNFIEKRDYQVSVSSLRLDALNEKLLTILRKSGQEQFTIAPEGGSQRLRNLYGKGISGEQILSALKLGRMVGFRHVKLYYIYGAVFESEEDRREIVETAKLCRELGYSKVTLSLNPLIPKPGTPLGALPMQDRRILRGLERNLALALRSVGAKADFESIKESVIQFSLANMDRNGGREFLLWINNNKKGREFLYKYAERINLQRKE</sequence>
<evidence type="ECO:0000313" key="2">
    <source>
        <dbReference type="EMBL" id="ACR80260.1"/>
    </source>
</evidence>
<dbReference type="Proteomes" id="UP000002382">
    <property type="component" value="Chromosome"/>
</dbReference>
<dbReference type="InterPro" id="IPR006638">
    <property type="entry name" value="Elp3/MiaA/NifB-like_rSAM"/>
</dbReference>
<evidence type="ECO:0000313" key="3">
    <source>
        <dbReference type="Proteomes" id="UP000002382"/>
    </source>
</evidence>
<dbReference type="SUPFAM" id="SSF102114">
    <property type="entry name" value="Radical SAM enzymes"/>
    <property type="match status" value="1"/>
</dbReference>
<feature type="domain" description="Radical SAM core" evidence="1">
    <location>
        <begin position="208"/>
        <end position="430"/>
    </location>
</feature>
<dbReference type="InterPro" id="IPR023404">
    <property type="entry name" value="rSAM_horseshoe"/>
</dbReference>
<dbReference type="eggNOG" id="COG1032">
    <property type="taxonomic scope" value="Bacteria"/>
</dbReference>
<dbReference type="SMART" id="SM00729">
    <property type="entry name" value="Elp3"/>
    <property type="match status" value="1"/>
</dbReference>